<dbReference type="STRING" id="1314771.A0A197JNV6"/>
<dbReference type="Pfam" id="PF02666">
    <property type="entry name" value="PS_Dcarbxylase"/>
    <property type="match status" value="1"/>
</dbReference>
<dbReference type="InterPro" id="IPR022237">
    <property type="entry name" value="PsiD-like"/>
</dbReference>
<evidence type="ECO:0000259" key="3">
    <source>
        <dbReference type="Pfam" id="PF12588"/>
    </source>
</evidence>
<dbReference type="OrthoDB" id="5973539at2759"/>
<keyword evidence="5" id="KW-1185">Reference proteome</keyword>
<sequence length="450" mass="50546">MEGSLTLFRFPFIHGRLGHWMPKDHQVHRDWLGKIIKDVDASDKPLHPVIQEFQQMVETNPRVYMLLESMFEEVPHKEPYNKDPIGRPEIRDYRHFLRVLNYLLTTAPSMSDKAERMGLVGIPINAVLDWPMGTPSGYAAFLDPDINHMLKKVLNAWGEFLKSPKSAYVLDDSPNGWFSPSGRKDVASVANVGVQTGQQQKSLTFEDLFVCDPSDPHHGYVSWDDYFTRRFHEGVRPVAAPDDDNVIVSACESKPFCLQQHVKARSKFWLKHQPYSVLDMLAHDELAHQFVGGTVYQAFLSALSYHRWHAPVSGRIVKAYVVDGTYYSEPLFEGVGDPTKQTQEIDVKAQDPAQGYLTATATRALIFIQADNPSIGLVAFIGVGMAEVSTCDITVKEGDHVKKGDEIGMFHFGGSTYCLLFRKGVNISGFPSTDKDDNVPVRSQLALVHP</sequence>
<name>A0A197JNV6_9FUNG</name>
<keyword evidence="2" id="KW-0456">Lyase</keyword>
<dbReference type="Pfam" id="PF12588">
    <property type="entry name" value="PSDC"/>
    <property type="match status" value="1"/>
</dbReference>
<evidence type="ECO:0000256" key="1">
    <source>
        <dbReference type="ARBA" id="ARBA00022793"/>
    </source>
</evidence>
<gene>
    <name evidence="4" type="ORF">K457DRAFT_78695</name>
</gene>
<dbReference type="GO" id="GO:0006646">
    <property type="term" value="P:phosphatidylethanolamine biosynthetic process"/>
    <property type="evidence" value="ECO:0007669"/>
    <property type="project" value="TreeGrafter"/>
</dbReference>
<organism evidence="4 5">
    <name type="scientific">Linnemannia elongata AG-77</name>
    <dbReference type="NCBI Taxonomy" id="1314771"/>
    <lineage>
        <taxon>Eukaryota</taxon>
        <taxon>Fungi</taxon>
        <taxon>Fungi incertae sedis</taxon>
        <taxon>Mucoromycota</taxon>
        <taxon>Mortierellomycotina</taxon>
        <taxon>Mortierellomycetes</taxon>
        <taxon>Mortierellales</taxon>
        <taxon>Mortierellaceae</taxon>
        <taxon>Linnemannia</taxon>
    </lineage>
</organism>
<dbReference type="GO" id="GO:0004609">
    <property type="term" value="F:phosphatidylserine decarboxylase activity"/>
    <property type="evidence" value="ECO:0007669"/>
    <property type="project" value="InterPro"/>
</dbReference>
<dbReference type="PANTHER" id="PTHR10067:SF9">
    <property type="entry name" value="PHOSPHATIDYLSERINE DECARBOXYLASE FAMILY PROTEIN (AFU_ORTHOLOGUE AFUA_7G01730)"/>
    <property type="match status" value="1"/>
</dbReference>
<dbReference type="PANTHER" id="PTHR10067">
    <property type="entry name" value="PHOSPHATIDYLSERINE DECARBOXYLASE"/>
    <property type="match status" value="1"/>
</dbReference>
<protein>
    <recommendedName>
        <fullName evidence="3">L-tryptophan decarboxylase PsiD-like domain-containing protein</fullName>
    </recommendedName>
</protein>
<proteinExistence type="predicted"/>
<evidence type="ECO:0000256" key="2">
    <source>
        <dbReference type="ARBA" id="ARBA00023239"/>
    </source>
</evidence>
<feature type="domain" description="L-tryptophan decarboxylase PsiD-like" evidence="3">
    <location>
        <begin position="47"/>
        <end position="185"/>
    </location>
</feature>
<evidence type="ECO:0000313" key="5">
    <source>
        <dbReference type="Proteomes" id="UP000078512"/>
    </source>
</evidence>
<reference evidence="4 5" key="1">
    <citation type="submission" date="2016-05" db="EMBL/GenBank/DDBJ databases">
        <title>Genome sequencing reveals origins of a unique bacterial endosymbiosis in the earliest lineages of terrestrial Fungi.</title>
        <authorList>
            <consortium name="DOE Joint Genome Institute"/>
            <person name="Uehling J."/>
            <person name="Gryganskyi A."/>
            <person name="Hameed K."/>
            <person name="Tschaplinski T."/>
            <person name="Misztal P."/>
            <person name="Wu S."/>
            <person name="Desiro A."/>
            <person name="Vande Pol N."/>
            <person name="Du Z.-Y."/>
            <person name="Zienkiewicz A."/>
            <person name="Zienkiewicz K."/>
            <person name="Morin E."/>
            <person name="Tisserant E."/>
            <person name="Splivallo R."/>
            <person name="Hainaut M."/>
            <person name="Henrissat B."/>
            <person name="Ohm R."/>
            <person name="Kuo A."/>
            <person name="Yan J."/>
            <person name="Lipzen A."/>
            <person name="Nolan M."/>
            <person name="Labutti K."/>
            <person name="Barry K."/>
            <person name="Goldstein A."/>
            <person name="Labbe J."/>
            <person name="Schadt C."/>
            <person name="Tuskan G."/>
            <person name="Grigoriev I."/>
            <person name="Martin F."/>
            <person name="Vilgalys R."/>
            <person name="Bonito G."/>
        </authorList>
    </citation>
    <scope>NUCLEOTIDE SEQUENCE [LARGE SCALE GENOMIC DNA]</scope>
    <source>
        <strain evidence="4 5">AG-77</strain>
    </source>
</reference>
<evidence type="ECO:0000313" key="4">
    <source>
        <dbReference type="EMBL" id="OAQ26840.1"/>
    </source>
</evidence>
<dbReference type="AlphaFoldDB" id="A0A197JNV6"/>
<accession>A0A197JNV6</accession>
<dbReference type="GO" id="GO:0005739">
    <property type="term" value="C:mitochondrion"/>
    <property type="evidence" value="ECO:0007669"/>
    <property type="project" value="TreeGrafter"/>
</dbReference>
<dbReference type="InterPro" id="IPR003817">
    <property type="entry name" value="PS_Dcarbxylase"/>
</dbReference>
<keyword evidence="1" id="KW-0210">Decarboxylase</keyword>
<dbReference type="Proteomes" id="UP000078512">
    <property type="component" value="Unassembled WGS sequence"/>
</dbReference>
<dbReference type="EMBL" id="KV442063">
    <property type="protein sequence ID" value="OAQ26840.1"/>
    <property type="molecule type" value="Genomic_DNA"/>
</dbReference>